<organism evidence="1 2">
    <name type="scientific">Candidatus Marsarchaeota G1 archaeon OSP_D</name>
    <dbReference type="NCBI Taxonomy" id="1978155"/>
    <lineage>
        <taxon>Archaea</taxon>
        <taxon>Candidatus Marsarchaeota</taxon>
        <taxon>Candidatus Marsarchaeota group 1</taxon>
    </lineage>
</organism>
<dbReference type="AlphaFoldDB" id="A0A2R6ABT8"/>
<reference evidence="1 2" key="1">
    <citation type="submission" date="2017-04" db="EMBL/GenBank/DDBJ databases">
        <title>Novel microbial lineages endemic to geothermal iron-oxide mats fill important gaps in the evolutionary history of Archaea.</title>
        <authorList>
            <person name="Jay Z.J."/>
            <person name="Beam J.P."/>
            <person name="Dlakic M."/>
            <person name="Rusch D.B."/>
            <person name="Kozubal M.A."/>
            <person name="Inskeep W.P."/>
        </authorList>
    </citation>
    <scope>NUCLEOTIDE SEQUENCE [LARGE SCALE GENOMIC DNA]</scope>
    <source>
        <strain evidence="1">OSP_D</strain>
    </source>
</reference>
<comment type="caution">
    <text evidence="1">The sequence shown here is derived from an EMBL/GenBank/DDBJ whole genome shotgun (WGS) entry which is preliminary data.</text>
</comment>
<evidence type="ECO:0000313" key="1">
    <source>
        <dbReference type="EMBL" id="PSN83809.1"/>
    </source>
</evidence>
<dbReference type="EMBL" id="NEXC01000014">
    <property type="protein sequence ID" value="PSN83809.1"/>
    <property type="molecule type" value="Genomic_DNA"/>
</dbReference>
<gene>
    <name evidence="1" type="ORF">B9Q01_03340</name>
</gene>
<sequence length="155" mass="18196">MFFRKKAQPAGQKSQIITCRSSPPLFICELSHKFRVFYPLFTERTLFIGHSKSFTCFATTKYSKDSSLVFHKRIVRTLFNPRWFKFPKHLQKFSNVSVLNQGYTLAPLSEVVCDYNNTRHVNTHLCISAMMNAPTHKRPIYKSFTLLKAHQQRFN</sequence>
<name>A0A2R6ABT8_9ARCH</name>
<proteinExistence type="predicted"/>
<dbReference type="Proteomes" id="UP000240880">
    <property type="component" value="Unassembled WGS sequence"/>
</dbReference>
<evidence type="ECO:0000313" key="2">
    <source>
        <dbReference type="Proteomes" id="UP000240880"/>
    </source>
</evidence>
<protein>
    <submittedName>
        <fullName evidence="1">Uncharacterized protein</fullName>
    </submittedName>
</protein>
<accession>A0A2R6ABT8</accession>